<dbReference type="GO" id="GO:0000309">
    <property type="term" value="F:nicotinamide-nucleotide adenylyltransferase activity"/>
    <property type="evidence" value="ECO:0007669"/>
    <property type="project" value="TreeGrafter"/>
</dbReference>
<feature type="region of interest" description="Disordered" evidence="1">
    <location>
        <begin position="104"/>
        <end position="132"/>
    </location>
</feature>
<keyword evidence="3" id="KW-1185">Reference proteome</keyword>
<proteinExistence type="predicted"/>
<protein>
    <submittedName>
        <fullName evidence="2">Cytidylyltransferase</fullName>
    </submittedName>
</protein>
<feature type="region of interest" description="Disordered" evidence="1">
    <location>
        <begin position="45"/>
        <end position="74"/>
    </location>
</feature>
<dbReference type="AlphaFoldDB" id="A0AAI9UMM9"/>
<dbReference type="GO" id="GO:0005737">
    <property type="term" value="C:cytoplasm"/>
    <property type="evidence" value="ECO:0007669"/>
    <property type="project" value="TreeGrafter"/>
</dbReference>
<dbReference type="InterPro" id="IPR014729">
    <property type="entry name" value="Rossmann-like_a/b/a_fold"/>
</dbReference>
<keyword evidence="2" id="KW-0548">Nucleotidyltransferase</keyword>
<sequence length="429" mass="47423">MSPNTTDLDPAMNGRKALVDFFARSLTAFQSSKDAFRVVCTLPPRGETAGEASGEFSTSTPAPAPRRPNRNDVKARPVTSLVVLDSSFNPPTLAHLRMAASAVRDLQKGRSTTTTTRGDGAGESSSGAAEEMGQRRAVRLLLLLAVNNADKKPKPAAFEVRLGMMYAFARDLRDEVRRRRVDGAEEEQRQQQQKEEEDVEVDLGLTTMPYFHDKSQAISDTRFYARGDGGGEPEQVYLAGYDTLIRIFNPKYYNASSSSSSPGGTAVEEAEAPIRRALDPFLGRSRLRITMRTDDEWGDEGEQVAYLESLRDGGLEDVGGRRAWAERVEMDRGRDEGEEVVSSTKVREAASARDEEMLGRLVSARVKGWVLGEGLYPGDEGFVCCFVYDMRQVRRDVVDIGEWAHGLIVLLMDIIEPGNLVSFKRQQAI</sequence>
<dbReference type="PANTHER" id="PTHR31285:SF0">
    <property type="entry name" value="NICOTINAMIDE MONONUCLEOTIDE ADENYLYLTRANSFERASE"/>
    <property type="match status" value="1"/>
</dbReference>
<evidence type="ECO:0000313" key="3">
    <source>
        <dbReference type="Proteomes" id="UP001239795"/>
    </source>
</evidence>
<reference evidence="2 3" key="1">
    <citation type="submission" date="2016-10" db="EMBL/GenBank/DDBJ databases">
        <title>The genome sequence of Colletotrichum fioriniae PJ7.</title>
        <authorList>
            <person name="Baroncelli R."/>
        </authorList>
    </citation>
    <scope>NUCLEOTIDE SEQUENCE [LARGE SCALE GENOMIC DNA]</scope>
    <source>
        <strain evidence="2">Col 31</strain>
    </source>
</reference>
<dbReference type="SUPFAM" id="SSF52374">
    <property type="entry name" value="Nucleotidylyl transferase"/>
    <property type="match status" value="1"/>
</dbReference>
<dbReference type="GO" id="GO:0005634">
    <property type="term" value="C:nucleus"/>
    <property type="evidence" value="ECO:0007669"/>
    <property type="project" value="TreeGrafter"/>
</dbReference>
<dbReference type="Gene3D" id="3.40.50.620">
    <property type="entry name" value="HUPs"/>
    <property type="match status" value="1"/>
</dbReference>
<dbReference type="GO" id="GO:0016887">
    <property type="term" value="F:ATP hydrolysis activity"/>
    <property type="evidence" value="ECO:0007669"/>
    <property type="project" value="TreeGrafter"/>
</dbReference>
<dbReference type="Proteomes" id="UP001239795">
    <property type="component" value="Unassembled WGS sequence"/>
</dbReference>
<organism evidence="2 3">
    <name type="scientific">Colletotrichum melonis</name>
    <dbReference type="NCBI Taxonomy" id="1209925"/>
    <lineage>
        <taxon>Eukaryota</taxon>
        <taxon>Fungi</taxon>
        <taxon>Dikarya</taxon>
        <taxon>Ascomycota</taxon>
        <taxon>Pezizomycotina</taxon>
        <taxon>Sordariomycetes</taxon>
        <taxon>Hypocreomycetidae</taxon>
        <taxon>Glomerellales</taxon>
        <taxon>Glomerellaceae</taxon>
        <taxon>Colletotrichum</taxon>
        <taxon>Colletotrichum acutatum species complex</taxon>
    </lineage>
</organism>
<evidence type="ECO:0000256" key="1">
    <source>
        <dbReference type="SAM" id="MobiDB-lite"/>
    </source>
</evidence>
<keyword evidence="2" id="KW-0808">Transferase</keyword>
<name>A0AAI9UMM9_9PEZI</name>
<accession>A0AAI9UMM9</accession>
<evidence type="ECO:0000313" key="2">
    <source>
        <dbReference type="EMBL" id="KAK1460187.1"/>
    </source>
</evidence>
<dbReference type="EMBL" id="MLGG01000013">
    <property type="protein sequence ID" value="KAK1460187.1"/>
    <property type="molecule type" value="Genomic_DNA"/>
</dbReference>
<gene>
    <name evidence="2" type="ORF">CMEL01_03186</name>
</gene>
<feature type="compositionally biased region" description="Low complexity" evidence="1">
    <location>
        <begin position="112"/>
        <end position="131"/>
    </location>
</feature>
<comment type="caution">
    <text evidence="2">The sequence shown here is derived from an EMBL/GenBank/DDBJ whole genome shotgun (WGS) entry which is preliminary data.</text>
</comment>
<dbReference type="PANTHER" id="PTHR31285">
    <property type="entry name" value="NICOTINAMIDE MONONUCLEOTIDE ADENYLYLTRANSFERASE"/>
    <property type="match status" value="1"/>
</dbReference>